<reference evidence="11 12" key="1">
    <citation type="journal article" date="2021" name="Nat. Commun.">
        <title>Incipient diploidization of the medicinal plant Perilla within 10,000 years.</title>
        <authorList>
            <person name="Zhang Y."/>
            <person name="Shen Q."/>
            <person name="Leng L."/>
            <person name="Zhang D."/>
            <person name="Chen S."/>
            <person name="Shi Y."/>
            <person name="Ning Z."/>
            <person name="Chen S."/>
        </authorList>
    </citation>
    <scope>NUCLEOTIDE SEQUENCE [LARGE SCALE GENOMIC DNA]</scope>
    <source>
        <strain evidence="12">cv. PC099</strain>
    </source>
</reference>
<sequence>MGLVSPSSSNWLFEESRNTVVKWTAEENKRFENALALFDKDTPDRWHNVASMIPGKTVTDVIQQYRELVEDVSDIEAGLIPIPGYNNHSFTLDWMSAGDGAGFKHHLYTPSAKRNASTRSCTNDHERKKGVPQFLLGLNKYGKGDWRNISRNFVTSRTPTQVASHAQKYFIRQLSGGKDKRRSSIHDITTVNLDEATTKSPSPEKSSNGDVVVVRPPTYHDSAELITNQGGMIMANSGSIITTHFQGTNSPPPPPPPLGINLHQHLHHLQSQSIINDQHGIRLGHHGTIFQMNPTRHR</sequence>
<evidence type="ECO:0000256" key="2">
    <source>
        <dbReference type="ARBA" id="ARBA00022473"/>
    </source>
</evidence>
<dbReference type="AlphaFoldDB" id="A0AAD4JAJ8"/>
<dbReference type="GO" id="GO:0048262">
    <property type="term" value="P:determination of dorsal/ventral asymmetry"/>
    <property type="evidence" value="ECO:0007669"/>
    <property type="project" value="UniProtKB-ARBA"/>
</dbReference>
<dbReference type="InterPro" id="IPR009057">
    <property type="entry name" value="Homeodomain-like_sf"/>
</dbReference>
<dbReference type="Gene3D" id="1.10.10.60">
    <property type="entry name" value="Homeodomain-like"/>
    <property type="match status" value="2"/>
</dbReference>
<evidence type="ECO:0000259" key="9">
    <source>
        <dbReference type="PROSITE" id="PS51293"/>
    </source>
</evidence>
<evidence type="ECO:0000256" key="3">
    <source>
        <dbReference type="ARBA" id="ARBA00023015"/>
    </source>
</evidence>
<feature type="domain" description="HTH myb-type" evidence="10">
    <location>
        <begin position="140"/>
        <end position="174"/>
    </location>
</feature>
<feature type="region of interest" description="Disordered" evidence="7">
    <location>
        <begin position="192"/>
        <end position="212"/>
    </location>
</feature>
<proteinExistence type="predicted"/>
<dbReference type="PROSITE" id="PS50090">
    <property type="entry name" value="MYB_LIKE"/>
    <property type="match status" value="1"/>
</dbReference>
<dbReference type="Pfam" id="PF00249">
    <property type="entry name" value="Myb_DNA-binding"/>
    <property type="match status" value="2"/>
</dbReference>
<evidence type="ECO:0000256" key="6">
    <source>
        <dbReference type="ARBA" id="ARBA00023242"/>
    </source>
</evidence>
<dbReference type="PROSITE" id="PS51293">
    <property type="entry name" value="SANT"/>
    <property type="match status" value="1"/>
</dbReference>
<evidence type="ECO:0000256" key="1">
    <source>
        <dbReference type="ARBA" id="ARBA00004123"/>
    </source>
</evidence>
<keyword evidence="2" id="KW-0217">Developmental protein</keyword>
<keyword evidence="6" id="KW-0539">Nucleus</keyword>
<comment type="caution">
    <text evidence="11">The sequence shown here is derived from an EMBL/GenBank/DDBJ whole genome shotgun (WGS) entry which is preliminary data.</text>
</comment>
<dbReference type="PROSITE" id="PS51294">
    <property type="entry name" value="HTH_MYB"/>
    <property type="match status" value="1"/>
</dbReference>
<dbReference type="SMART" id="SM00717">
    <property type="entry name" value="SANT"/>
    <property type="match status" value="2"/>
</dbReference>
<name>A0AAD4JAJ8_PERFH</name>
<feature type="domain" description="SANT" evidence="9">
    <location>
        <begin position="22"/>
        <end position="73"/>
    </location>
</feature>
<evidence type="ECO:0000256" key="5">
    <source>
        <dbReference type="ARBA" id="ARBA00023163"/>
    </source>
</evidence>
<dbReference type="GO" id="GO:0009908">
    <property type="term" value="P:flower development"/>
    <property type="evidence" value="ECO:0007669"/>
    <property type="project" value="UniProtKB-ARBA"/>
</dbReference>
<dbReference type="FunFam" id="1.10.10.60:FF:000154">
    <property type="entry name" value="Transcription factor SRM1"/>
    <property type="match status" value="1"/>
</dbReference>
<dbReference type="EMBL" id="SDAM02000107">
    <property type="protein sequence ID" value="KAH6829563.1"/>
    <property type="molecule type" value="Genomic_DNA"/>
</dbReference>
<dbReference type="PANTHER" id="PTHR44042:SF58">
    <property type="entry name" value="DUPLICATED HOMEODOMAIN-LIKE SUPERFAMILY PROTEIN"/>
    <property type="match status" value="1"/>
</dbReference>
<dbReference type="InterPro" id="IPR017884">
    <property type="entry name" value="SANT_dom"/>
</dbReference>
<feature type="compositionally biased region" description="Polar residues" evidence="7">
    <location>
        <begin position="198"/>
        <end position="209"/>
    </location>
</feature>
<evidence type="ECO:0000313" key="11">
    <source>
        <dbReference type="EMBL" id="KAH6829563.1"/>
    </source>
</evidence>
<feature type="domain" description="Myb-like" evidence="8">
    <location>
        <begin position="22"/>
        <end position="69"/>
    </location>
</feature>
<evidence type="ECO:0000256" key="7">
    <source>
        <dbReference type="SAM" id="MobiDB-lite"/>
    </source>
</evidence>
<gene>
    <name evidence="11" type="ORF">C2S53_012476</name>
</gene>
<dbReference type="CDD" id="cd00167">
    <property type="entry name" value="SANT"/>
    <property type="match status" value="2"/>
</dbReference>
<dbReference type="NCBIfam" id="TIGR01557">
    <property type="entry name" value="myb_SHAQKYF"/>
    <property type="match status" value="1"/>
</dbReference>
<keyword evidence="3" id="KW-0805">Transcription regulation</keyword>
<evidence type="ECO:0000259" key="10">
    <source>
        <dbReference type="PROSITE" id="PS51294"/>
    </source>
</evidence>
<accession>A0AAD4JAJ8</accession>
<dbReference type="GO" id="GO:0005634">
    <property type="term" value="C:nucleus"/>
    <property type="evidence" value="ECO:0007669"/>
    <property type="project" value="UniProtKB-SubCell"/>
</dbReference>
<keyword evidence="12" id="KW-1185">Reference proteome</keyword>
<dbReference type="InterPro" id="IPR001005">
    <property type="entry name" value="SANT/Myb"/>
</dbReference>
<keyword evidence="4" id="KW-0238">DNA-binding</keyword>
<dbReference type="PANTHER" id="PTHR44042">
    <property type="entry name" value="DUPLICATED HOMEODOMAIN-LIKE SUPERFAMILY PROTEIN-RELATED"/>
    <property type="match status" value="1"/>
</dbReference>
<dbReference type="InterPro" id="IPR017930">
    <property type="entry name" value="Myb_dom"/>
</dbReference>
<evidence type="ECO:0000313" key="12">
    <source>
        <dbReference type="Proteomes" id="UP001190926"/>
    </source>
</evidence>
<evidence type="ECO:0000256" key="4">
    <source>
        <dbReference type="ARBA" id="ARBA00023125"/>
    </source>
</evidence>
<dbReference type="GO" id="GO:0003677">
    <property type="term" value="F:DNA binding"/>
    <property type="evidence" value="ECO:0007669"/>
    <property type="project" value="UniProtKB-KW"/>
</dbReference>
<dbReference type="SUPFAM" id="SSF46689">
    <property type="entry name" value="Homeodomain-like"/>
    <property type="match status" value="2"/>
</dbReference>
<dbReference type="InterPro" id="IPR006447">
    <property type="entry name" value="Myb_dom_plants"/>
</dbReference>
<protein>
    <submittedName>
        <fullName evidence="11">Duplicated homeodomain-like superfamily protein</fullName>
    </submittedName>
</protein>
<dbReference type="Proteomes" id="UP001190926">
    <property type="component" value="Unassembled WGS sequence"/>
</dbReference>
<keyword evidence="5" id="KW-0804">Transcription</keyword>
<comment type="subcellular location">
    <subcellularLocation>
        <location evidence="1">Nucleus</location>
    </subcellularLocation>
</comment>
<organism evidence="11 12">
    <name type="scientific">Perilla frutescens var. hirtella</name>
    <name type="common">Perilla citriodora</name>
    <name type="synonym">Perilla setoyensis</name>
    <dbReference type="NCBI Taxonomy" id="608512"/>
    <lineage>
        <taxon>Eukaryota</taxon>
        <taxon>Viridiplantae</taxon>
        <taxon>Streptophyta</taxon>
        <taxon>Embryophyta</taxon>
        <taxon>Tracheophyta</taxon>
        <taxon>Spermatophyta</taxon>
        <taxon>Magnoliopsida</taxon>
        <taxon>eudicotyledons</taxon>
        <taxon>Gunneridae</taxon>
        <taxon>Pentapetalae</taxon>
        <taxon>asterids</taxon>
        <taxon>lamiids</taxon>
        <taxon>Lamiales</taxon>
        <taxon>Lamiaceae</taxon>
        <taxon>Nepetoideae</taxon>
        <taxon>Elsholtzieae</taxon>
        <taxon>Perilla</taxon>
    </lineage>
</organism>
<dbReference type="FunFam" id="1.10.10.60:FF:000009">
    <property type="entry name" value="transcription factor MYB1R1"/>
    <property type="match status" value="1"/>
</dbReference>
<evidence type="ECO:0000259" key="8">
    <source>
        <dbReference type="PROSITE" id="PS50090"/>
    </source>
</evidence>